<feature type="domain" description="RNA polymerase sigma factor 54 core-binding" evidence="11">
    <location>
        <begin position="114"/>
        <end position="302"/>
    </location>
</feature>
<evidence type="ECO:0000256" key="9">
    <source>
        <dbReference type="SAM" id="MobiDB-lite"/>
    </source>
</evidence>
<dbReference type="InterPro" id="IPR007634">
    <property type="entry name" value="RNA_pol_sigma_54_DNA-bd"/>
</dbReference>
<evidence type="ECO:0000256" key="7">
    <source>
        <dbReference type="ARBA" id="ARBA00023125"/>
    </source>
</evidence>
<dbReference type="OrthoDB" id="9814402at2"/>
<dbReference type="Pfam" id="PF00309">
    <property type="entry name" value="Sigma54_AID"/>
    <property type="match status" value="1"/>
</dbReference>
<dbReference type="EMBL" id="PTRA01000001">
    <property type="protein sequence ID" value="PQA60438.1"/>
    <property type="molecule type" value="Genomic_DNA"/>
</dbReference>
<dbReference type="PROSITE" id="PS00718">
    <property type="entry name" value="SIGMA54_2"/>
    <property type="match status" value="1"/>
</dbReference>
<comment type="similarity">
    <text evidence="1">Belongs to the sigma-54 factor family.</text>
</comment>
<dbReference type="GO" id="GO:0016987">
    <property type="term" value="F:sigma factor activity"/>
    <property type="evidence" value="ECO:0007669"/>
    <property type="project" value="UniProtKB-KW"/>
</dbReference>
<evidence type="ECO:0000256" key="6">
    <source>
        <dbReference type="ARBA" id="ARBA00023082"/>
    </source>
</evidence>
<dbReference type="InterPro" id="IPR007046">
    <property type="entry name" value="RNA_pol_sigma_54_core-bd"/>
</dbReference>
<keyword evidence="7" id="KW-0238">DNA-binding</keyword>
<feature type="region of interest" description="Disordered" evidence="9">
    <location>
        <begin position="38"/>
        <end position="78"/>
    </location>
</feature>
<dbReference type="InterPro" id="IPR000394">
    <property type="entry name" value="RNA_pol_sigma_54"/>
</dbReference>
<proteinExistence type="inferred from homology"/>
<feature type="compositionally biased region" description="Acidic residues" evidence="9">
    <location>
        <begin position="39"/>
        <end position="67"/>
    </location>
</feature>
<feature type="domain" description="RNA polymerase sigma factor 54 DNA-binding" evidence="10">
    <location>
        <begin position="320"/>
        <end position="478"/>
    </location>
</feature>
<sequence>MQRLTQTQRQTLKFSPLQIQMLNLLGLNTLELEQRIKDELEENPVLEEGTETPEQTEENSDGLDEYQPEGSDLPTDDFRDWDEFADDDIPEYKTRSDNFAADEDFYTSPIVQLNTWREELKEQVGTLELTERQRLIADFIVDSLDDDGFLKYDAYNIADDISFTNNIWVEESEIEEILPLIRSLDPPGVAARDLQDCLLLQLERKPHTPENTLSIEVVRRHMHELAGRNYEKIMRVMNLDNDQLKEVLAVIAHLNPKPVVGGQSSSLVVNENILPEYFISNDNGLFEVSLNGRDLPSIRLSKAVVEMAESRNKSDRAAAQFVKSKLASARWFIDALKQREQTMLNTMRAIIEFQKDYFITGDVRQLRPMILKDIADRIGMDISTISRVTSGKYAQTPFGIIHLKDLFTEGVKNDEGEEVSNREIQQAIVEIIEKEDKQSPYTDQQIQELLTEKGYPVARRTVAKYREQLNIPIAKIRREL</sequence>
<dbReference type="Gene3D" id="1.10.10.1330">
    <property type="entry name" value="RNA polymerase sigma-54 factor, core-binding domain"/>
    <property type="match status" value="1"/>
</dbReference>
<reference evidence="13" key="1">
    <citation type="submission" date="2018-02" db="EMBL/GenBank/DDBJ databases">
        <title>Genome sequencing of Solimonas sp. HR-BB.</title>
        <authorList>
            <person name="Lee Y."/>
            <person name="Jeon C.O."/>
        </authorList>
    </citation>
    <scope>NUCLEOTIDE SEQUENCE [LARGE SCALE GENOMIC DNA]</scope>
    <source>
        <strain evidence="13">HR-U</strain>
    </source>
</reference>
<evidence type="ECO:0000256" key="8">
    <source>
        <dbReference type="ARBA" id="ARBA00023163"/>
    </source>
</evidence>
<evidence type="ECO:0000256" key="1">
    <source>
        <dbReference type="ARBA" id="ARBA00008798"/>
    </source>
</evidence>
<dbReference type="PROSITE" id="PS50044">
    <property type="entry name" value="SIGMA54_3"/>
    <property type="match status" value="1"/>
</dbReference>
<evidence type="ECO:0000256" key="5">
    <source>
        <dbReference type="ARBA" id="ARBA00023015"/>
    </source>
</evidence>
<dbReference type="PANTHER" id="PTHR32248">
    <property type="entry name" value="RNA POLYMERASE SIGMA-54 FACTOR"/>
    <property type="match status" value="1"/>
</dbReference>
<dbReference type="GO" id="GO:0006352">
    <property type="term" value="P:DNA-templated transcription initiation"/>
    <property type="evidence" value="ECO:0007669"/>
    <property type="project" value="InterPro"/>
</dbReference>
<keyword evidence="13" id="KW-1185">Reference proteome</keyword>
<dbReference type="Pfam" id="PF04963">
    <property type="entry name" value="Sigma54_CBD"/>
    <property type="match status" value="1"/>
</dbReference>
<keyword evidence="2" id="KW-0240">DNA-directed RNA polymerase</keyword>
<keyword evidence="8" id="KW-0804">Transcription</keyword>
<keyword evidence="4" id="KW-0548">Nucleotidyltransferase</keyword>
<dbReference type="Gene3D" id="1.10.10.60">
    <property type="entry name" value="Homeodomain-like"/>
    <property type="match status" value="1"/>
</dbReference>
<dbReference type="PIRSF" id="PIRSF000774">
    <property type="entry name" value="RpoN"/>
    <property type="match status" value="1"/>
</dbReference>
<evidence type="ECO:0000313" key="13">
    <source>
        <dbReference type="Proteomes" id="UP000239590"/>
    </source>
</evidence>
<dbReference type="InterPro" id="IPR038709">
    <property type="entry name" value="RpoN_core-bd_sf"/>
</dbReference>
<name>A0A2S7IS27_9BACT</name>
<accession>A0A2S7IS27</accession>
<keyword evidence="5" id="KW-0805">Transcription regulation</keyword>
<dbReference type="PANTHER" id="PTHR32248:SF4">
    <property type="entry name" value="RNA POLYMERASE SIGMA-54 FACTOR"/>
    <property type="match status" value="1"/>
</dbReference>
<evidence type="ECO:0000313" key="12">
    <source>
        <dbReference type="EMBL" id="PQA60438.1"/>
    </source>
</evidence>
<evidence type="ECO:0000256" key="4">
    <source>
        <dbReference type="ARBA" id="ARBA00022695"/>
    </source>
</evidence>
<dbReference type="GO" id="GO:0016779">
    <property type="term" value="F:nucleotidyltransferase activity"/>
    <property type="evidence" value="ECO:0007669"/>
    <property type="project" value="UniProtKB-KW"/>
</dbReference>
<protein>
    <submittedName>
        <fullName evidence="12">RNA polymerase sigma-54 factor</fullName>
    </submittedName>
</protein>
<evidence type="ECO:0000259" key="11">
    <source>
        <dbReference type="Pfam" id="PF04963"/>
    </source>
</evidence>
<dbReference type="Proteomes" id="UP000239590">
    <property type="component" value="Unassembled WGS sequence"/>
</dbReference>
<dbReference type="GO" id="GO:0003677">
    <property type="term" value="F:DNA binding"/>
    <property type="evidence" value="ECO:0007669"/>
    <property type="project" value="UniProtKB-KW"/>
</dbReference>
<keyword evidence="6" id="KW-0731">Sigma factor</keyword>
<dbReference type="GO" id="GO:0001216">
    <property type="term" value="F:DNA-binding transcription activator activity"/>
    <property type="evidence" value="ECO:0007669"/>
    <property type="project" value="InterPro"/>
</dbReference>
<evidence type="ECO:0000256" key="3">
    <source>
        <dbReference type="ARBA" id="ARBA00022679"/>
    </source>
</evidence>
<dbReference type="PRINTS" id="PR00045">
    <property type="entry name" value="SIGMA54FCT"/>
</dbReference>
<evidence type="ECO:0000256" key="2">
    <source>
        <dbReference type="ARBA" id="ARBA00022478"/>
    </source>
</evidence>
<gene>
    <name evidence="12" type="primary">rpoN</name>
    <name evidence="12" type="ORF">C5O19_12710</name>
</gene>
<organism evidence="12 13">
    <name type="scientific">Siphonobacter curvatus</name>
    <dbReference type="NCBI Taxonomy" id="2094562"/>
    <lineage>
        <taxon>Bacteria</taxon>
        <taxon>Pseudomonadati</taxon>
        <taxon>Bacteroidota</taxon>
        <taxon>Cytophagia</taxon>
        <taxon>Cytophagales</taxon>
        <taxon>Cytophagaceae</taxon>
        <taxon>Siphonobacter</taxon>
    </lineage>
</organism>
<dbReference type="AlphaFoldDB" id="A0A2S7IS27"/>
<dbReference type="Pfam" id="PF04552">
    <property type="entry name" value="Sigma54_DBD"/>
    <property type="match status" value="1"/>
</dbReference>
<keyword evidence="3" id="KW-0808">Transferase</keyword>
<dbReference type="GO" id="GO:0000428">
    <property type="term" value="C:DNA-directed RNA polymerase complex"/>
    <property type="evidence" value="ECO:0007669"/>
    <property type="project" value="UniProtKB-KW"/>
</dbReference>
<dbReference type="NCBIfam" id="TIGR02395">
    <property type="entry name" value="rpoN_sigma"/>
    <property type="match status" value="1"/>
</dbReference>
<dbReference type="RefSeq" id="WP_104712733.1">
    <property type="nucleotide sequence ID" value="NZ_PTRA01000001.1"/>
</dbReference>
<comment type="caution">
    <text evidence="12">The sequence shown here is derived from an EMBL/GenBank/DDBJ whole genome shotgun (WGS) entry which is preliminary data.</text>
</comment>
<evidence type="ECO:0000259" key="10">
    <source>
        <dbReference type="Pfam" id="PF04552"/>
    </source>
</evidence>